<dbReference type="InterPro" id="IPR020476">
    <property type="entry name" value="Nudix_hydrolase"/>
</dbReference>
<evidence type="ECO:0000256" key="3">
    <source>
        <dbReference type="ARBA" id="ARBA00022801"/>
    </source>
</evidence>
<dbReference type="PANTHER" id="PTHR43046">
    <property type="entry name" value="GDP-MANNOSE MANNOSYL HYDROLASE"/>
    <property type="match status" value="1"/>
</dbReference>
<dbReference type="PANTHER" id="PTHR43046:SF16">
    <property type="entry name" value="ADP-RIBOSE PYROPHOSPHATASE YJHB-RELATED"/>
    <property type="match status" value="1"/>
</dbReference>
<comment type="similarity">
    <text evidence="2 4">Belongs to the Nudix hydrolase family.</text>
</comment>
<evidence type="ECO:0000256" key="4">
    <source>
        <dbReference type="RuleBase" id="RU003476"/>
    </source>
</evidence>
<dbReference type="SUPFAM" id="SSF55811">
    <property type="entry name" value="Nudix"/>
    <property type="match status" value="1"/>
</dbReference>
<keyword evidence="3 4" id="KW-0378">Hydrolase</keyword>
<dbReference type="Proteomes" id="UP000292564">
    <property type="component" value="Unassembled WGS sequence"/>
</dbReference>
<evidence type="ECO:0000313" key="6">
    <source>
        <dbReference type="EMBL" id="RZU51828.1"/>
    </source>
</evidence>
<gene>
    <name evidence="6" type="ORF">EV385_3664</name>
</gene>
<dbReference type="RefSeq" id="WP_130510538.1">
    <property type="nucleotide sequence ID" value="NZ_SHKY01000001.1"/>
</dbReference>
<evidence type="ECO:0000256" key="2">
    <source>
        <dbReference type="ARBA" id="ARBA00005582"/>
    </source>
</evidence>
<comment type="caution">
    <text evidence="6">The sequence shown here is derived from an EMBL/GenBank/DDBJ whole genome shotgun (WGS) entry which is preliminary data.</text>
</comment>
<comment type="cofactor">
    <cofactor evidence="1">
        <name>Mg(2+)</name>
        <dbReference type="ChEBI" id="CHEBI:18420"/>
    </cofactor>
</comment>
<dbReference type="PRINTS" id="PR00502">
    <property type="entry name" value="NUDIXFAMILY"/>
</dbReference>
<reference evidence="6 7" key="1">
    <citation type="submission" date="2019-02" db="EMBL/GenBank/DDBJ databases">
        <title>Sequencing the genomes of 1000 actinobacteria strains.</title>
        <authorList>
            <person name="Klenk H.-P."/>
        </authorList>
    </citation>
    <scope>NUCLEOTIDE SEQUENCE [LARGE SCALE GENOMIC DNA]</scope>
    <source>
        <strain evidence="6 7">DSM 45162</strain>
    </source>
</reference>
<accession>A0A4Q7ZLI4</accession>
<dbReference type="PROSITE" id="PS00893">
    <property type="entry name" value="NUDIX_BOX"/>
    <property type="match status" value="1"/>
</dbReference>
<dbReference type="Gene3D" id="3.90.79.10">
    <property type="entry name" value="Nucleoside Triphosphate Pyrophosphohydrolase"/>
    <property type="match status" value="1"/>
</dbReference>
<protein>
    <submittedName>
        <fullName evidence="6">ADP-ribose pyrophosphatase YjhB (NUDIX family)</fullName>
    </submittedName>
</protein>
<evidence type="ECO:0000256" key="1">
    <source>
        <dbReference type="ARBA" id="ARBA00001946"/>
    </source>
</evidence>
<keyword evidence="7" id="KW-1185">Reference proteome</keyword>
<proteinExistence type="inferred from homology"/>
<dbReference type="InterPro" id="IPR000086">
    <property type="entry name" value="NUDIX_hydrolase_dom"/>
</dbReference>
<sequence length="155" mass="17048">MSRIDYYDDPAAPTANSLVPAVSAVVRDERGRVLLQRRRDNDLWALPGGAMEIGESVGQAVAREVEEEAGYLVEPVYVIGVYSDPRHVFAYDDGEVRQEFSVCVAAEVRSGRLRVSDESTEVGWFTPDEAADLEMHPRIRVRLTDGLAGVRAAVA</sequence>
<dbReference type="PROSITE" id="PS51462">
    <property type="entry name" value="NUDIX"/>
    <property type="match status" value="1"/>
</dbReference>
<dbReference type="OrthoDB" id="9814308at2"/>
<name>A0A4Q7ZLI4_9ACTN</name>
<dbReference type="AlphaFoldDB" id="A0A4Q7ZLI4"/>
<evidence type="ECO:0000259" key="5">
    <source>
        <dbReference type="PROSITE" id="PS51462"/>
    </source>
</evidence>
<dbReference type="GO" id="GO:0016787">
    <property type="term" value="F:hydrolase activity"/>
    <property type="evidence" value="ECO:0007669"/>
    <property type="project" value="UniProtKB-KW"/>
</dbReference>
<dbReference type="InterPro" id="IPR020084">
    <property type="entry name" value="NUDIX_hydrolase_CS"/>
</dbReference>
<dbReference type="EMBL" id="SHKY01000001">
    <property type="protein sequence ID" value="RZU51828.1"/>
    <property type="molecule type" value="Genomic_DNA"/>
</dbReference>
<dbReference type="InterPro" id="IPR015797">
    <property type="entry name" value="NUDIX_hydrolase-like_dom_sf"/>
</dbReference>
<organism evidence="6 7">
    <name type="scientific">Krasilnikovia cinnamomea</name>
    <dbReference type="NCBI Taxonomy" id="349313"/>
    <lineage>
        <taxon>Bacteria</taxon>
        <taxon>Bacillati</taxon>
        <taxon>Actinomycetota</taxon>
        <taxon>Actinomycetes</taxon>
        <taxon>Micromonosporales</taxon>
        <taxon>Micromonosporaceae</taxon>
        <taxon>Krasilnikovia</taxon>
    </lineage>
</organism>
<evidence type="ECO:0000313" key="7">
    <source>
        <dbReference type="Proteomes" id="UP000292564"/>
    </source>
</evidence>
<feature type="domain" description="Nudix hydrolase" evidence="5">
    <location>
        <begin position="17"/>
        <end position="148"/>
    </location>
</feature>
<dbReference type="Pfam" id="PF00293">
    <property type="entry name" value="NUDIX"/>
    <property type="match status" value="1"/>
</dbReference>